<name>A0A4Y8ATB1_9FLAO</name>
<dbReference type="GO" id="GO:0030416">
    <property type="term" value="P:methylamine metabolic process"/>
    <property type="evidence" value="ECO:0007669"/>
    <property type="project" value="InterPro"/>
</dbReference>
<reference evidence="7 8" key="1">
    <citation type="journal article" date="2011" name="J. Microbiol.">
        <title>Gramella jeungdoensis sp. nov., isolated from a solar saltern in Korea.</title>
        <authorList>
            <person name="Joung Y."/>
            <person name="Kim H."/>
            <person name="Jang T."/>
            <person name="Ahn T.S."/>
            <person name="Joh K."/>
        </authorList>
    </citation>
    <scope>NUCLEOTIDE SEQUENCE [LARGE SCALE GENOMIC DNA]</scope>
    <source>
        <strain evidence="7 8">KCTC 23123</strain>
    </source>
</reference>
<feature type="transmembrane region" description="Helical" evidence="5">
    <location>
        <begin position="41"/>
        <end position="64"/>
    </location>
</feature>
<dbReference type="RefSeq" id="WP_134248327.1">
    <property type="nucleotide sequence ID" value="NZ_SNQI01000003.1"/>
</dbReference>
<organism evidence="7 8">
    <name type="scientific">Gramella jeungdoensis</name>
    <dbReference type="NCBI Taxonomy" id="708091"/>
    <lineage>
        <taxon>Bacteria</taxon>
        <taxon>Pseudomonadati</taxon>
        <taxon>Bacteroidota</taxon>
        <taxon>Flavobacteriia</taxon>
        <taxon>Flavobacteriales</taxon>
        <taxon>Flavobacteriaceae</taxon>
        <taxon>Christiangramia</taxon>
    </lineage>
</organism>
<dbReference type="OrthoDB" id="327939at2"/>
<protein>
    <submittedName>
        <fullName evidence="7">DoxX family membrane protein</fullName>
    </submittedName>
</protein>
<sequence>MKSKTIKIWNILKIVIALFMIYAGIQHFIKPAFFMPFVPEFLPLKTTIIYASGVAEILVGVLLLIKKYAKIGAIGILVLLFLFLPIHIWDVFAEAPAIGSQKAALIRLPIQFLLIFIVWKIKNSVSTNNINNG</sequence>
<dbReference type="EMBL" id="SNQI01000003">
    <property type="protein sequence ID" value="TEW73928.1"/>
    <property type="molecule type" value="Genomic_DNA"/>
</dbReference>
<evidence type="ECO:0000256" key="2">
    <source>
        <dbReference type="ARBA" id="ARBA00022692"/>
    </source>
</evidence>
<dbReference type="GO" id="GO:0016020">
    <property type="term" value="C:membrane"/>
    <property type="evidence" value="ECO:0007669"/>
    <property type="project" value="UniProtKB-SubCell"/>
</dbReference>
<keyword evidence="3 5" id="KW-1133">Transmembrane helix</keyword>
<dbReference type="AlphaFoldDB" id="A0A4Y8ATB1"/>
<evidence type="ECO:0000256" key="4">
    <source>
        <dbReference type="ARBA" id="ARBA00023136"/>
    </source>
</evidence>
<evidence type="ECO:0000256" key="3">
    <source>
        <dbReference type="ARBA" id="ARBA00022989"/>
    </source>
</evidence>
<feature type="transmembrane region" description="Helical" evidence="5">
    <location>
        <begin position="71"/>
        <end position="92"/>
    </location>
</feature>
<dbReference type="Pfam" id="PF07291">
    <property type="entry name" value="MauE"/>
    <property type="match status" value="1"/>
</dbReference>
<dbReference type="PANTHER" id="PTHR36974">
    <property type="entry name" value="MEMBRANE PROTEIN-RELATED"/>
    <property type="match status" value="1"/>
</dbReference>
<evidence type="ECO:0000259" key="6">
    <source>
        <dbReference type="Pfam" id="PF07291"/>
    </source>
</evidence>
<accession>A0A4Y8ATB1</accession>
<feature type="transmembrane region" description="Helical" evidence="5">
    <location>
        <begin position="12"/>
        <end position="29"/>
    </location>
</feature>
<evidence type="ECO:0000313" key="8">
    <source>
        <dbReference type="Proteomes" id="UP000298517"/>
    </source>
</evidence>
<comment type="caution">
    <text evidence="7">The sequence shown here is derived from an EMBL/GenBank/DDBJ whole genome shotgun (WGS) entry which is preliminary data.</text>
</comment>
<feature type="transmembrane region" description="Helical" evidence="5">
    <location>
        <begin position="104"/>
        <end position="121"/>
    </location>
</feature>
<evidence type="ECO:0000256" key="5">
    <source>
        <dbReference type="SAM" id="Phobius"/>
    </source>
</evidence>
<evidence type="ECO:0000313" key="7">
    <source>
        <dbReference type="EMBL" id="TEW73928.1"/>
    </source>
</evidence>
<evidence type="ECO:0000256" key="1">
    <source>
        <dbReference type="ARBA" id="ARBA00004141"/>
    </source>
</evidence>
<keyword evidence="4 5" id="KW-0472">Membrane</keyword>
<keyword evidence="2 5" id="KW-0812">Transmembrane</keyword>
<dbReference type="PANTHER" id="PTHR36974:SF1">
    <property type="entry name" value="DOXX FAMILY MEMBRANE PROTEIN"/>
    <property type="match status" value="1"/>
</dbReference>
<keyword evidence="8" id="KW-1185">Reference proteome</keyword>
<proteinExistence type="predicted"/>
<gene>
    <name evidence="7" type="ORF">E2488_10655</name>
</gene>
<dbReference type="InterPro" id="IPR009908">
    <property type="entry name" value="Methylamine_util_MauE"/>
</dbReference>
<dbReference type="Proteomes" id="UP000298517">
    <property type="component" value="Unassembled WGS sequence"/>
</dbReference>
<feature type="domain" description="Methylamine utilisation protein MauE" evidence="6">
    <location>
        <begin position="9"/>
        <end position="84"/>
    </location>
</feature>
<comment type="subcellular location">
    <subcellularLocation>
        <location evidence="1">Membrane</location>
        <topology evidence="1">Multi-pass membrane protein</topology>
    </subcellularLocation>
</comment>